<sequence length="523" mass="61097">MAASRDYDHNNTNGYSSSSSNEDENAGYPFDFLETDFQCIICTMVIRGFTELPCGHAGCKFCIEKWEKQKVACCECQESYDKTKKQESRYNDRKIKHERQARCKQHEQGCTWQGSIADYKDQHRKRCGFRNVRCRLCNQKVDHQEKEGHKLTCTHRLVNCTTCGAQYSFINKKKHEDEECKLPCDYYQYGCHEKVCKPNMERHLANSARRHIELVKAHYEKLISGKDKKITELKTTVNLQSEHITELTTQLERTKLPMATSSSSPTVKPAVKPKSFLRTFFERKNDKQQQQQQQQATNSFQPASSPTVEQTVEPKTLPRPPIRIYEQEEDKQQQQPTKPIRPASAKWDGQKIHELVFQGETLTFVDVWKILKEKKFKKFGEIFQQNPNIVNSLRDGYDGKTLLMLAVYEDRFDVFVHLMEYPQDFSLVNNNGWNVLHFVGRYGTARYLEMFDQQTIKMLINGRNIYNETPLHYAAHYNKHDVIRWLLAKGANHELKNKDGQRPDEQRACGGVTKEIFRSFRSS</sequence>
<name>A0A7M5XNC8_9CNID</name>
<dbReference type="Proteomes" id="UP000594262">
    <property type="component" value="Unplaced"/>
</dbReference>
<dbReference type="PROSITE" id="PS50297">
    <property type="entry name" value="ANK_REP_REGION"/>
    <property type="match status" value="1"/>
</dbReference>
<dbReference type="InterPro" id="IPR002110">
    <property type="entry name" value="Ankyrin_rpt"/>
</dbReference>
<evidence type="ECO:0000313" key="7">
    <source>
        <dbReference type="EnsemblMetazoa" id="CLYHEMP024286.1"/>
    </source>
</evidence>
<dbReference type="AlphaFoldDB" id="A0A7M5XNC8"/>
<dbReference type="SUPFAM" id="SSF48403">
    <property type="entry name" value="Ankyrin repeat"/>
    <property type="match status" value="1"/>
</dbReference>
<keyword evidence="1 4" id="KW-0863">Zinc-finger</keyword>
<evidence type="ECO:0000256" key="1">
    <source>
        <dbReference type="ARBA" id="ARBA00022771"/>
    </source>
</evidence>
<accession>A0A7M5XNC8</accession>
<evidence type="ECO:0000313" key="8">
    <source>
        <dbReference type="Proteomes" id="UP000594262"/>
    </source>
</evidence>
<dbReference type="Gene3D" id="1.25.40.20">
    <property type="entry name" value="Ankyrin repeat-containing domain"/>
    <property type="match status" value="1"/>
</dbReference>
<keyword evidence="8" id="KW-1185">Reference proteome</keyword>
<evidence type="ECO:0000256" key="2">
    <source>
        <dbReference type="ARBA" id="ARBA00022833"/>
    </source>
</evidence>
<protein>
    <recommendedName>
        <fullName evidence="6">RING-type domain-containing protein</fullName>
    </recommendedName>
</protein>
<keyword evidence="2" id="KW-0862">Zinc</keyword>
<dbReference type="PROSITE" id="PS50088">
    <property type="entry name" value="ANK_REPEAT"/>
    <property type="match status" value="1"/>
</dbReference>
<dbReference type="InterPro" id="IPR013083">
    <property type="entry name" value="Znf_RING/FYVE/PHD"/>
</dbReference>
<dbReference type="PANTHER" id="PTHR10131">
    <property type="entry name" value="TNF RECEPTOR ASSOCIATED FACTOR"/>
    <property type="match status" value="1"/>
</dbReference>
<feature type="repeat" description="ANK" evidence="3">
    <location>
        <begin position="466"/>
        <end position="498"/>
    </location>
</feature>
<keyword evidence="1 4" id="KW-0479">Metal-binding</keyword>
<proteinExistence type="predicted"/>
<dbReference type="Gene3D" id="3.30.40.10">
    <property type="entry name" value="Zinc/RING finger domain, C3HC4 (zinc finger)"/>
    <property type="match status" value="2"/>
</dbReference>
<dbReference type="GeneID" id="136810799"/>
<dbReference type="GO" id="GO:0008270">
    <property type="term" value="F:zinc ion binding"/>
    <property type="evidence" value="ECO:0007669"/>
    <property type="project" value="UniProtKB-KW"/>
</dbReference>
<evidence type="ECO:0000256" key="5">
    <source>
        <dbReference type="SAM" id="MobiDB-lite"/>
    </source>
</evidence>
<dbReference type="SMART" id="SM00248">
    <property type="entry name" value="ANK"/>
    <property type="match status" value="2"/>
</dbReference>
<dbReference type="PANTHER" id="PTHR10131:SF94">
    <property type="entry name" value="TNF RECEPTOR-ASSOCIATED FACTOR 4"/>
    <property type="match status" value="1"/>
</dbReference>
<dbReference type="OrthoDB" id="5954332at2759"/>
<evidence type="ECO:0000259" key="6">
    <source>
        <dbReference type="PROSITE" id="PS50089"/>
    </source>
</evidence>
<dbReference type="InterPro" id="IPR001841">
    <property type="entry name" value="Znf_RING"/>
</dbReference>
<dbReference type="Pfam" id="PF12796">
    <property type="entry name" value="Ank_2"/>
    <property type="match status" value="1"/>
</dbReference>
<keyword evidence="3" id="KW-0040">ANK repeat</keyword>
<feature type="compositionally biased region" description="Polar residues" evidence="5">
    <location>
        <begin position="296"/>
        <end position="310"/>
    </location>
</feature>
<dbReference type="EnsemblMetazoa" id="CLYHEMT024286.1">
    <property type="protein sequence ID" value="CLYHEMP024286.1"/>
    <property type="gene ID" value="CLYHEMG024286"/>
</dbReference>
<feature type="domain" description="RING-type" evidence="6">
    <location>
        <begin position="39"/>
        <end position="77"/>
    </location>
</feature>
<evidence type="ECO:0000256" key="3">
    <source>
        <dbReference type="PROSITE-ProRule" id="PRU00023"/>
    </source>
</evidence>
<dbReference type="InterPro" id="IPR036770">
    <property type="entry name" value="Ankyrin_rpt-contain_sf"/>
</dbReference>
<reference evidence="7" key="1">
    <citation type="submission" date="2021-01" db="UniProtKB">
        <authorList>
            <consortium name="EnsemblMetazoa"/>
        </authorList>
    </citation>
    <scope>IDENTIFICATION</scope>
</reference>
<dbReference type="SUPFAM" id="SSF57850">
    <property type="entry name" value="RING/U-box"/>
    <property type="match status" value="1"/>
</dbReference>
<dbReference type="RefSeq" id="XP_066923490.1">
    <property type="nucleotide sequence ID" value="XM_067067389.1"/>
</dbReference>
<organism evidence="7 8">
    <name type="scientific">Clytia hemisphaerica</name>
    <dbReference type="NCBI Taxonomy" id="252671"/>
    <lineage>
        <taxon>Eukaryota</taxon>
        <taxon>Metazoa</taxon>
        <taxon>Cnidaria</taxon>
        <taxon>Hydrozoa</taxon>
        <taxon>Hydroidolina</taxon>
        <taxon>Leptothecata</taxon>
        <taxon>Obeliida</taxon>
        <taxon>Clytiidae</taxon>
        <taxon>Clytia</taxon>
    </lineage>
</organism>
<feature type="region of interest" description="Disordered" evidence="5">
    <location>
        <begin position="326"/>
        <end position="345"/>
    </location>
</feature>
<dbReference type="PROSITE" id="PS50089">
    <property type="entry name" value="ZF_RING_2"/>
    <property type="match status" value="1"/>
</dbReference>
<feature type="region of interest" description="Disordered" evidence="5">
    <location>
        <begin position="284"/>
        <end position="320"/>
    </location>
</feature>
<evidence type="ECO:0000256" key="4">
    <source>
        <dbReference type="PROSITE-ProRule" id="PRU00175"/>
    </source>
</evidence>
<feature type="region of interest" description="Disordered" evidence="5">
    <location>
        <begin position="1"/>
        <end position="24"/>
    </location>
</feature>